<feature type="region of interest" description="Disordered" evidence="1">
    <location>
        <begin position="1"/>
        <end position="25"/>
    </location>
</feature>
<dbReference type="WBParaSite" id="TCNE_0000286001-mRNA-1">
    <property type="protein sequence ID" value="TCNE_0000286001-mRNA-1"/>
    <property type="gene ID" value="TCNE_0000286001"/>
</dbReference>
<protein>
    <submittedName>
        <fullName evidence="2 4">Uncharacterized protein</fullName>
    </submittedName>
</protein>
<reference evidence="2 3" key="2">
    <citation type="submission" date="2018-11" db="EMBL/GenBank/DDBJ databases">
        <authorList>
            <consortium name="Pathogen Informatics"/>
        </authorList>
    </citation>
    <scope>NUCLEOTIDE SEQUENCE [LARGE SCALE GENOMIC DNA]</scope>
</reference>
<keyword evidence="3" id="KW-1185">Reference proteome</keyword>
<gene>
    <name evidence="2" type="ORF">TCNE_LOCUS2860</name>
</gene>
<evidence type="ECO:0000313" key="2">
    <source>
        <dbReference type="EMBL" id="VDM28577.1"/>
    </source>
</evidence>
<sequence>MSEESVPSAAYQASLTADGEETTEAVPEGVETIGTRLFLSFADALTQRFGLDHTQFPPLLRVAPQLFGRDLATLSLLIKGFLMASSIFNDSYSGNFHPASHLPAESLLGRVPLQQQFRGPSLAYDFPGFVFGQDHSDL</sequence>
<accession>A0A183U2Z0</accession>
<evidence type="ECO:0000313" key="3">
    <source>
        <dbReference type="Proteomes" id="UP000050794"/>
    </source>
</evidence>
<dbReference type="EMBL" id="UYWY01003170">
    <property type="protein sequence ID" value="VDM28577.1"/>
    <property type="molecule type" value="Genomic_DNA"/>
</dbReference>
<dbReference type="AlphaFoldDB" id="A0A183U2Z0"/>
<reference evidence="4" key="1">
    <citation type="submission" date="2016-06" db="UniProtKB">
        <authorList>
            <consortium name="WormBaseParasite"/>
        </authorList>
    </citation>
    <scope>IDENTIFICATION</scope>
</reference>
<name>A0A183U2Z0_TOXCA</name>
<evidence type="ECO:0000256" key="1">
    <source>
        <dbReference type="SAM" id="MobiDB-lite"/>
    </source>
</evidence>
<organism evidence="3 4">
    <name type="scientific">Toxocara canis</name>
    <name type="common">Canine roundworm</name>
    <dbReference type="NCBI Taxonomy" id="6265"/>
    <lineage>
        <taxon>Eukaryota</taxon>
        <taxon>Metazoa</taxon>
        <taxon>Ecdysozoa</taxon>
        <taxon>Nematoda</taxon>
        <taxon>Chromadorea</taxon>
        <taxon>Rhabditida</taxon>
        <taxon>Spirurina</taxon>
        <taxon>Ascaridomorpha</taxon>
        <taxon>Ascaridoidea</taxon>
        <taxon>Toxocaridae</taxon>
        <taxon>Toxocara</taxon>
    </lineage>
</organism>
<proteinExistence type="predicted"/>
<dbReference type="Proteomes" id="UP000050794">
    <property type="component" value="Unassembled WGS sequence"/>
</dbReference>
<evidence type="ECO:0000313" key="4">
    <source>
        <dbReference type="WBParaSite" id="TCNE_0000286001-mRNA-1"/>
    </source>
</evidence>